<dbReference type="EMBL" id="JADAQT010000108">
    <property type="protein sequence ID" value="MBE1878512.1"/>
    <property type="molecule type" value="Genomic_DNA"/>
</dbReference>
<evidence type="ECO:0000313" key="2">
    <source>
        <dbReference type="Proteomes" id="UP000625527"/>
    </source>
</evidence>
<name>A0ABR9N661_9MICO</name>
<protein>
    <recommendedName>
        <fullName evidence="3">Cytochrome c-552/4 domain-containing protein</fullName>
    </recommendedName>
</protein>
<proteinExistence type="predicted"/>
<organism evidence="1 2">
    <name type="scientific">Myceligenerans pegani</name>
    <dbReference type="NCBI Taxonomy" id="2776917"/>
    <lineage>
        <taxon>Bacteria</taxon>
        <taxon>Bacillati</taxon>
        <taxon>Actinomycetota</taxon>
        <taxon>Actinomycetes</taxon>
        <taxon>Micrococcales</taxon>
        <taxon>Promicromonosporaceae</taxon>
        <taxon>Myceligenerans</taxon>
    </lineage>
</organism>
<evidence type="ECO:0000313" key="1">
    <source>
        <dbReference type="EMBL" id="MBE1878512.1"/>
    </source>
</evidence>
<gene>
    <name evidence="1" type="ORF">IHE71_22705</name>
</gene>
<dbReference type="InterPro" id="IPR036280">
    <property type="entry name" value="Multihaem_cyt_sf"/>
</dbReference>
<sequence>MTSEPDMLPPVSSLPAWLVPSVYLNWSEDWLREAVAVATGGNEHLLPRGADGPQRGDVVVTVVGSDPGIVASVELMGTTQGEDWIADELFGPDKPVLWDDLFSGASAYARSSGWLPQEHARLVLDGIAGQFRNGASGTLEPGDCETGQLSPNLHVLRLLGHRRITGADLRHEERCYSCEQFVDVTELRPHDDGARAAAQEGAAPRDLNRLITDTFLVCDPCHELLHPHAIGAQRARMRPACPSCHSRGTAKRIVWNEAIHDEMHMPHDVVYGGFDVPVPTPEWYCPQCHANFATGVVGTRALGGASAIPPAPVDLDVAPPVEVSSMPEI</sequence>
<reference evidence="1 2" key="1">
    <citation type="submission" date="2020-10" db="EMBL/GenBank/DDBJ databases">
        <title>Myceligenerans pegani sp. nov., an endophytic actinomycete isolated from Peganum harmala L. in Xinjiang, China.</title>
        <authorList>
            <person name="Xin L."/>
        </authorList>
    </citation>
    <scope>NUCLEOTIDE SEQUENCE [LARGE SCALE GENOMIC DNA]</scope>
    <source>
        <strain evidence="1 2">TRM65318</strain>
    </source>
</reference>
<dbReference type="RefSeq" id="WP_192865031.1">
    <property type="nucleotide sequence ID" value="NZ_JADAQT010000108.1"/>
</dbReference>
<accession>A0ABR9N661</accession>
<evidence type="ECO:0008006" key="3">
    <source>
        <dbReference type="Google" id="ProtNLM"/>
    </source>
</evidence>
<dbReference type="SUPFAM" id="SSF48695">
    <property type="entry name" value="Multiheme cytochromes"/>
    <property type="match status" value="1"/>
</dbReference>
<dbReference type="Proteomes" id="UP000625527">
    <property type="component" value="Unassembled WGS sequence"/>
</dbReference>
<comment type="caution">
    <text evidence="1">The sequence shown here is derived from an EMBL/GenBank/DDBJ whole genome shotgun (WGS) entry which is preliminary data.</text>
</comment>
<keyword evidence="2" id="KW-1185">Reference proteome</keyword>